<dbReference type="Proteomes" id="UP000006201">
    <property type="component" value="Unassembled WGS sequence"/>
</dbReference>
<feature type="modified residue" description="N6-(pyridoxal phosphate)lysine" evidence="5">
    <location>
        <position position="41"/>
    </location>
</feature>
<evidence type="ECO:0000256" key="2">
    <source>
        <dbReference type="ARBA" id="ARBA00008639"/>
    </source>
</evidence>
<name>A4C7Y1_9GAMM</name>
<dbReference type="RefSeq" id="WP_009837958.1">
    <property type="nucleotide sequence ID" value="NZ_AAOH01000003.1"/>
</dbReference>
<dbReference type="STRING" id="87626.PTD2_06629"/>
<dbReference type="GO" id="GO:0019148">
    <property type="term" value="F:D-cysteine desulfhydrase activity"/>
    <property type="evidence" value="ECO:0007669"/>
    <property type="project" value="TreeGrafter"/>
</dbReference>
<dbReference type="Pfam" id="PF00291">
    <property type="entry name" value="PALP"/>
    <property type="match status" value="1"/>
</dbReference>
<dbReference type="PANTHER" id="PTHR43780">
    <property type="entry name" value="1-AMINOCYCLOPROPANE-1-CARBOXYLATE DEAMINASE-RELATED"/>
    <property type="match status" value="1"/>
</dbReference>
<dbReference type="EMBL" id="AAOH01000003">
    <property type="protein sequence ID" value="EAR28696.1"/>
    <property type="molecule type" value="Genomic_DNA"/>
</dbReference>
<dbReference type="eggNOG" id="COG2515">
    <property type="taxonomic scope" value="Bacteria"/>
</dbReference>
<dbReference type="AlphaFoldDB" id="A4C7Y1"/>
<feature type="domain" description="Tryptophan synthase beta chain-like PALP" evidence="6">
    <location>
        <begin position="17"/>
        <end position="284"/>
    </location>
</feature>
<reference evidence="7 8" key="1">
    <citation type="submission" date="2006-02" db="EMBL/GenBank/DDBJ databases">
        <authorList>
            <person name="Moran M.A."/>
            <person name="Kjelleberg S."/>
            <person name="Egan S."/>
            <person name="Saunders N."/>
            <person name="Thomas T."/>
            <person name="Ferriera S."/>
            <person name="Johnson J."/>
            <person name="Kravitz S."/>
            <person name="Halpern A."/>
            <person name="Remington K."/>
            <person name="Beeson K."/>
            <person name="Tran B."/>
            <person name="Rogers Y.-H."/>
            <person name="Friedman R."/>
            <person name="Venter J.C."/>
        </authorList>
    </citation>
    <scope>NUCLEOTIDE SEQUENCE [LARGE SCALE GENOMIC DNA]</scope>
    <source>
        <strain evidence="7 8">D2</strain>
    </source>
</reference>
<keyword evidence="3 5" id="KW-0663">Pyridoxal phosphate</keyword>
<dbReference type="SUPFAM" id="SSF53686">
    <property type="entry name" value="Tryptophan synthase beta subunit-like PLP-dependent enzymes"/>
    <property type="match status" value="1"/>
</dbReference>
<evidence type="ECO:0000256" key="3">
    <source>
        <dbReference type="ARBA" id="ARBA00022898"/>
    </source>
</evidence>
<comment type="similarity">
    <text evidence="2">Belongs to the ACC deaminase/D-cysteine desulfhydrase family.</text>
</comment>
<dbReference type="OrthoDB" id="9801249at2"/>
<dbReference type="InterPro" id="IPR027278">
    <property type="entry name" value="ACCD_DCysDesulf"/>
</dbReference>
<evidence type="ECO:0000313" key="8">
    <source>
        <dbReference type="Proteomes" id="UP000006201"/>
    </source>
</evidence>
<proteinExistence type="inferred from homology"/>
<comment type="caution">
    <text evidence="7">The sequence shown here is derived from an EMBL/GenBank/DDBJ whole genome shotgun (WGS) entry which is preliminary data.</text>
</comment>
<dbReference type="PANTHER" id="PTHR43780:SF2">
    <property type="entry name" value="1-AMINOCYCLOPROPANE-1-CARBOXYLATE DEAMINASE-RELATED"/>
    <property type="match status" value="1"/>
</dbReference>
<accession>A4C7Y1</accession>
<evidence type="ECO:0000256" key="5">
    <source>
        <dbReference type="PIRSR" id="PIRSR006278-2"/>
    </source>
</evidence>
<dbReference type="InterPro" id="IPR001926">
    <property type="entry name" value="TrpB-like_PALP"/>
</dbReference>
<sequence length="298" mass="33078">MNIVLPESPLQKITHPLLSHHNISLTVKRDDLLHPIISGNKWRKLKYNLIHAQQNKINHLISFGGPFSNHIHALAAAGRIFGFKTSAYIRGPELDNQNPTLRFAKSCDMQLIAVDRITYRQKDDLGYLASLSAKHPNCLIIPEGGTNSAAILGVIELAQTLHQADVLVTPVGSAGTLAGLIEGAHTEQKIIGIAVLKQAEYLIEKMNQLSPKSNQYNNWQLMTQFHGGGYGKFNRELWHFCQSMQAYHLPLEPIYSGKMFFALFELIKQGYFQSGTKISAIHTGGLQGIAGLKYCGRI</sequence>
<evidence type="ECO:0000313" key="7">
    <source>
        <dbReference type="EMBL" id="EAR28696.1"/>
    </source>
</evidence>
<evidence type="ECO:0000256" key="1">
    <source>
        <dbReference type="ARBA" id="ARBA00001933"/>
    </source>
</evidence>
<organism evidence="7 8">
    <name type="scientific">Pseudoalteromonas tunicata D2</name>
    <dbReference type="NCBI Taxonomy" id="87626"/>
    <lineage>
        <taxon>Bacteria</taxon>
        <taxon>Pseudomonadati</taxon>
        <taxon>Pseudomonadota</taxon>
        <taxon>Gammaproteobacteria</taxon>
        <taxon>Alteromonadales</taxon>
        <taxon>Pseudoalteromonadaceae</taxon>
        <taxon>Pseudoalteromonas</taxon>
    </lineage>
</organism>
<dbReference type="Gene3D" id="3.40.50.1100">
    <property type="match status" value="2"/>
</dbReference>
<comment type="cofactor">
    <cofactor evidence="1">
        <name>pyridoxal 5'-phosphate</name>
        <dbReference type="ChEBI" id="CHEBI:597326"/>
    </cofactor>
</comment>
<feature type="active site" description="Nucleophile" evidence="4">
    <location>
        <position position="68"/>
    </location>
</feature>
<protein>
    <submittedName>
        <fullName evidence="7">Putative D-cysteine desulfhydrase, PLP-dependent enzyme</fullName>
    </submittedName>
</protein>
<evidence type="ECO:0000259" key="6">
    <source>
        <dbReference type="Pfam" id="PF00291"/>
    </source>
</evidence>
<evidence type="ECO:0000256" key="4">
    <source>
        <dbReference type="PIRSR" id="PIRSR006278-1"/>
    </source>
</evidence>
<keyword evidence="8" id="KW-1185">Reference proteome</keyword>
<dbReference type="HOGENOM" id="CLU_048897_0_0_6"/>
<dbReference type="InterPro" id="IPR036052">
    <property type="entry name" value="TrpB-like_PALP_sf"/>
</dbReference>
<gene>
    <name evidence="7" type="ORF">PTD2_06629</name>
</gene>
<dbReference type="PIRSF" id="PIRSF006278">
    <property type="entry name" value="ACCD_DCysDesulf"/>
    <property type="match status" value="1"/>
</dbReference>